<evidence type="ECO:0000313" key="8">
    <source>
        <dbReference type="Proteomes" id="UP000030451"/>
    </source>
</evidence>
<dbReference type="GO" id="GO:0016020">
    <property type="term" value="C:membrane"/>
    <property type="evidence" value="ECO:0007669"/>
    <property type="project" value="UniProtKB-SubCell"/>
</dbReference>
<comment type="caution">
    <text evidence="7">The sequence shown here is derived from an EMBL/GenBank/DDBJ whole genome shotgun (WGS) entry which is preliminary data.</text>
</comment>
<dbReference type="EMBL" id="JRWP01000009">
    <property type="protein sequence ID" value="KGY09042.1"/>
    <property type="molecule type" value="Genomic_DNA"/>
</dbReference>
<organism evidence="7 8">
    <name type="scientific">Photobacterium sp. (strain ATCC 43367)</name>
    <dbReference type="NCBI Taxonomy" id="379097"/>
    <lineage>
        <taxon>Bacteria</taxon>
        <taxon>Pseudomonadati</taxon>
        <taxon>Pseudomonadota</taxon>
        <taxon>Gammaproteobacteria</taxon>
        <taxon>Vibrionales</taxon>
        <taxon>Vibrionaceae</taxon>
        <taxon>Vibrio</taxon>
        <taxon>Vibrio oreintalis group</taxon>
    </lineage>
</organism>
<name>A0A0A5HU29_PHOS4</name>
<comment type="subcellular location">
    <subcellularLocation>
        <location evidence="1">Membrane</location>
        <topology evidence="1">Multi-pass membrane protein</topology>
    </subcellularLocation>
</comment>
<accession>A0A0A5HU29</accession>
<comment type="similarity">
    <text evidence="2">Belongs to the TMEM86 family.</text>
</comment>
<dbReference type="AlphaFoldDB" id="A0A0A5HU29"/>
<feature type="transmembrane region" description="Helical" evidence="6">
    <location>
        <begin position="157"/>
        <end position="176"/>
    </location>
</feature>
<dbReference type="OrthoDB" id="5592477at2"/>
<feature type="transmembrane region" description="Helical" evidence="6">
    <location>
        <begin position="188"/>
        <end position="206"/>
    </location>
</feature>
<dbReference type="RefSeq" id="WP_038190207.1">
    <property type="nucleotide sequence ID" value="NZ_JRWP01000009.1"/>
</dbReference>
<dbReference type="InterPro" id="IPR012506">
    <property type="entry name" value="TMEM86B-like"/>
</dbReference>
<reference evidence="7 8" key="1">
    <citation type="submission" date="2014-10" db="EMBL/GenBank/DDBJ databases">
        <title>Genome sequencing of Vibrio sinaloensis T08.</title>
        <authorList>
            <person name="Chan K.-G."/>
            <person name="Mohamad N.I."/>
        </authorList>
    </citation>
    <scope>NUCLEOTIDE SEQUENCE [LARGE SCALE GENOMIC DNA]</scope>
    <source>
        <strain evidence="7 8">T08</strain>
    </source>
</reference>
<feature type="transmembrane region" description="Helical" evidence="6">
    <location>
        <begin position="127"/>
        <end position="145"/>
    </location>
</feature>
<protein>
    <submittedName>
        <fullName evidence="7">Membrane protein</fullName>
    </submittedName>
</protein>
<feature type="transmembrane region" description="Helical" evidence="6">
    <location>
        <begin position="77"/>
        <end position="95"/>
    </location>
</feature>
<evidence type="ECO:0000313" key="7">
    <source>
        <dbReference type="EMBL" id="KGY09042.1"/>
    </source>
</evidence>
<evidence type="ECO:0000256" key="3">
    <source>
        <dbReference type="ARBA" id="ARBA00022692"/>
    </source>
</evidence>
<keyword evidence="3 6" id="KW-0812">Transmembrane</keyword>
<evidence type="ECO:0000256" key="2">
    <source>
        <dbReference type="ARBA" id="ARBA00007375"/>
    </source>
</evidence>
<dbReference type="STRING" id="379097.SE23_19665"/>
<dbReference type="Pfam" id="PF07947">
    <property type="entry name" value="YhhN"/>
    <property type="match status" value="1"/>
</dbReference>
<proteinExistence type="inferred from homology"/>
<keyword evidence="5 6" id="KW-0472">Membrane</keyword>
<gene>
    <name evidence="7" type="ORF">NM06_08955</name>
</gene>
<sequence length="207" mass="22919">MWSWLSVALSGFISISASESNQKMQAAVFKTLTMFMLVVMLWSQESLVGLAAWWVTLGLIISALADSLYLFNKHKRLCFSAYIGAQLCYSTSFWQQLSGEIVWWLPAMLLAIGIVVFFLMLPKIDKLIFPVVIMGMMLLQLNWAAGEVWLFSGTVSGSLGFLGTLILTLSAGLLAVHDYRHPIAFGRYLISGSYLLAHALITASLII</sequence>
<evidence type="ECO:0000256" key="6">
    <source>
        <dbReference type="SAM" id="Phobius"/>
    </source>
</evidence>
<evidence type="ECO:0000256" key="1">
    <source>
        <dbReference type="ARBA" id="ARBA00004141"/>
    </source>
</evidence>
<keyword evidence="4 6" id="KW-1133">Transmembrane helix</keyword>
<evidence type="ECO:0000256" key="5">
    <source>
        <dbReference type="ARBA" id="ARBA00023136"/>
    </source>
</evidence>
<evidence type="ECO:0000256" key="4">
    <source>
        <dbReference type="ARBA" id="ARBA00022989"/>
    </source>
</evidence>
<feature type="transmembrane region" description="Helical" evidence="6">
    <location>
        <begin position="50"/>
        <end position="70"/>
    </location>
</feature>
<dbReference type="Proteomes" id="UP000030451">
    <property type="component" value="Unassembled WGS sequence"/>
</dbReference>
<feature type="transmembrane region" description="Helical" evidence="6">
    <location>
        <begin position="101"/>
        <end position="120"/>
    </location>
</feature>